<dbReference type="RefSeq" id="WP_093753684.1">
    <property type="nucleotide sequence ID" value="NZ_BSYN01000005.1"/>
</dbReference>
<dbReference type="Gene3D" id="3.20.20.70">
    <property type="entry name" value="Aldolase class I"/>
    <property type="match status" value="1"/>
</dbReference>
<dbReference type="PIRSF" id="PIRSF016897">
    <property type="entry name" value="GlpP"/>
    <property type="match status" value="1"/>
</dbReference>
<dbReference type="Pfam" id="PF04309">
    <property type="entry name" value="G3P_antiterm"/>
    <property type="match status" value="1"/>
</dbReference>
<dbReference type="GO" id="GO:0006355">
    <property type="term" value="P:regulation of DNA-templated transcription"/>
    <property type="evidence" value="ECO:0007669"/>
    <property type="project" value="InterPro"/>
</dbReference>
<evidence type="ECO:0000313" key="1">
    <source>
        <dbReference type="EMBL" id="SDX39066.1"/>
    </source>
</evidence>
<name>A0A1H3BAV6_9FIRM</name>
<dbReference type="GO" id="GO:0006071">
    <property type="term" value="P:glycerol metabolic process"/>
    <property type="evidence" value="ECO:0007669"/>
    <property type="project" value="InterPro"/>
</dbReference>
<keyword evidence="2" id="KW-1185">Reference proteome</keyword>
<dbReference type="Proteomes" id="UP000198828">
    <property type="component" value="Unassembled WGS sequence"/>
</dbReference>
<proteinExistence type="predicted"/>
<dbReference type="InterPro" id="IPR013785">
    <property type="entry name" value="Aldolase_TIM"/>
</dbReference>
<organism evidence="1 2">
    <name type="scientific">Tepidimicrobium xylanilyticum</name>
    <dbReference type="NCBI Taxonomy" id="1123352"/>
    <lineage>
        <taxon>Bacteria</taxon>
        <taxon>Bacillati</taxon>
        <taxon>Bacillota</taxon>
        <taxon>Tissierellia</taxon>
        <taxon>Tissierellales</taxon>
        <taxon>Tepidimicrobiaceae</taxon>
        <taxon>Tepidimicrobium</taxon>
    </lineage>
</organism>
<protein>
    <submittedName>
        <fullName evidence="1">Glycerol uptake operon antiterminator</fullName>
    </submittedName>
</protein>
<dbReference type="InterPro" id="IPR006699">
    <property type="entry name" value="GlpP"/>
</dbReference>
<gene>
    <name evidence="1" type="ORF">SAMN05660923_02223</name>
</gene>
<dbReference type="SUPFAM" id="SSF110391">
    <property type="entry name" value="GlpP-like"/>
    <property type="match status" value="1"/>
</dbReference>
<dbReference type="PANTHER" id="PTHR35787">
    <property type="entry name" value="GLYCEROL UPTAKE OPERON ANTITERMINATOR REGULATORY PROTEIN"/>
    <property type="match status" value="1"/>
</dbReference>
<accession>A0A1H3BAV6</accession>
<evidence type="ECO:0000313" key="2">
    <source>
        <dbReference type="Proteomes" id="UP000198828"/>
    </source>
</evidence>
<dbReference type="AlphaFoldDB" id="A0A1H3BAV6"/>
<reference evidence="1 2" key="1">
    <citation type="submission" date="2016-10" db="EMBL/GenBank/DDBJ databases">
        <authorList>
            <person name="de Groot N.N."/>
        </authorList>
    </citation>
    <scope>NUCLEOTIDE SEQUENCE [LARGE SCALE GENOMIC DNA]</scope>
    <source>
        <strain evidence="1 2">DSM 23310</strain>
    </source>
</reference>
<dbReference type="PANTHER" id="PTHR35787:SF1">
    <property type="entry name" value="GLYCEROL UPTAKE OPERON ANTITERMINATOR REGULATORY PROTEIN"/>
    <property type="match status" value="1"/>
</dbReference>
<dbReference type="OrthoDB" id="9799580at2"/>
<sequence length="187" mass="20427">MGNFFNAISQNPIIAAINDLDKLDKVIQSPCKAVFLLTGNILDLSFIVSKLKENAKLVYVHVDLIDGLSKDEVAIKFLNTHVKLDGIITTKANLVKVAKELKLFVIQRLFILDSLALDSGINAVKTTRPNAVEILPGIMPKIIENITSETNIPVITGGLIKEKEDVISSLKAGAIAISTSNEKVWYM</sequence>
<dbReference type="EMBL" id="FNNG01000010">
    <property type="protein sequence ID" value="SDX39066.1"/>
    <property type="molecule type" value="Genomic_DNA"/>
</dbReference>